<evidence type="ECO:0000313" key="2">
    <source>
        <dbReference type="Proteomes" id="UP000649617"/>
    </source>
</evidence>
<dbReference type="EMBL" id="CAJNIZ010043285">
    <property type="protein sequence ID" value="CAE7656494.1"/>
    <property type="molecule type" value="Genomic_DNA"/>
</dbReference>
<dbReference type="OrthoDB" id="185373at2759"/>
<reference evidence="1" key="1">
    <citation type="submission" date="2021-02" db="EMBL/GenBank/DDBJ databases">
        <authorList>
            <person name="Dougan E. K."/>
            <person name="Rhodes N."/>
            <person name="Thang M."/>
            <person name="Chan C."/>
        </authorList>
    </citation>
    <scope>NUCLEOTIDE SEQUENCE</scope>
</reference>
<accession>A0A812W383</accession>
<gene>
    <name evidence="1" type="primary">MRL1</name>
    <name evidence="1" type="ORF">SPIL2461_LOCUS17654</name>
</gene>
<proteinExistence type="predicted"/>
<evidence type="ECO:0000313" key="1">
    <source>
        <dbReference type="EMBL" id="CAE7656494.1"/>
    </source>
</evidence>
<organism evidence="1 2">
    <name type="scientific">Symbiodinium pilosum</name>
    <name type="common">Dinoflagellate</name>
    <dbReference type="NCBI Taxonomy" id="2952"/>
    <lineage>
        <taxon>Eukaryota</taxon>
        <taxon>Sar</taxon>
        <taxon>Alveolata</taxon>
        <taxon>Dinophyceae</taxon>
        <taxon>Suessiales</taxon>
        <taxon>Symbiodiniaceae</taxon>
        <taxon>Symbiodinium</taxon>
    </lineage>
</organism>
<dbReference type="AlphaFoldDB" id="A0A812W383"/>
<feature type="non-terminal residue" evidence="1">
    <location>
        <position position="78"/>
    </location>
</feature>
<name>A0A812W383_SYMPI</name>
<keyword evidence="2" id="KW-1185">Reference proteome</keyword>
<dbReference type="Proteomes" id="UP000649617">
    <property type="component" value="Unassembled WGS sequence"/>
</dbReference>
<comment type="caution">
    <text evidence="1">The sequence shown here is derived from an EMBL/GenBank/DDBJ whole genome shotgun (WGS) entry which is preliminary data.</text>
</comment>
<protein>
    <submittedName>
        <fullName evidence="1">MRL1 protein</fullName>
    </submittedName>
</protein>
<sequence length="78" mass="8501">AVSACAATFSWQQAEWLLEDMKLYKVLPGGDLLVAVATACSIALQPTKALKLLTDTELWLTDFYVAYRSGSSGFGKLR</sequence>